<comment type="caution">
    <text evidence="2">The sequence shown here is derived from an EMBL/GenBank/DDBJ whole genome shotgun (WGS) entry which is preliminary data.</text>
</comment>
<dbReference type="SUPFAM" id="SSF102405">
    <property type="entry name" value="MCP/YpsA-like"/>
    <property type="match status" value="1"/>
</dbReference>
<accession>A0ABU4FZU1</accession>
<dbReference type="NCBIfam" id="NF010181">
    <property type="entry name" value="PRK13660.1"/>
    <property type="match status" value="1"/>
</dbReference>
<dbReference type="Gene3D" id="3.40.50.450">
    <property type="match status" value="1"/>
</dbReference>
<organism evidence="2 3">
    <name type="scientific">Sporosarcina aquimarina</name>
    <dbReference type="NCBI Taxonomy" id="114975"/>
    <lineage>
        <taxon>Bacteria</taxon>
        <taxon>Bacillati</taxon>
        <taxon>Bacillota</taxon>
        <taxon>Bacilli</taxon>
        <taxon>Bacillales</taxon>
        <taxon>Caryophanaceae</taxon>
        <taxon>Sporosarcina</taxon>
    </lineage>
</organism>
<dbReference type="RefSeq" id="WP_317935796.1">
    <property type="nucleotide sequence ID" value="NZ_JAUBDH010000005.1"/>
</dbReference>
<evidence type="ECO:0000313" key="3">
    <source>
        <dbReference type="Proteomes" id="UP001280629"/>
    </source>
</evidence>
<protein>
    <recommendedName>
        <fullName evidence="1">UPF0398 protein QT716_09365</fullName>
    </recommendedName>
</protein>
<dbReference type="PANTHER" id="PTHR38440">
    <property type="entry name" value="UPF0398 PROTEIN YPSA"/>
    <property type="match status" value="1"/>
</dbReference>
<dbReference type="HAMAP" id="MF_01575">
    <property type="entry name" value="UPF0398"/>
    <property type="match status" value="1"/>
</dbReference>
<dbReference type="EMBL" id="JAUBDH010000005">
    <property type="protein sequence ID" value="MDW0110241.1"/>
    <property type="molecule type" value="Genomic_DNA"/>
</dbReference>
<sequence length="189" mass="21878">MKRVLVTGYKPHELGIFDTKNPGIAIIKKALFDRLQALVDNGLEWVIISGQPGCETWAGQVVAELKDTYPSLKLAIITPFLEQEKNWNDLKKQDYEELQVIADYQVSLTKRPYEAPWQFIERDKFLLRNTDGLLVVYDEENDGSPKFMKRMAEKFADKQPYEILTISADDLQLIAEDIQRAQQDTFMDF</sequence>
<dbReference type="Pfam" id="PF06908">
    <property type="entry name" value="YpsA"/>
    <property type="match status" value="1"/>
</dbReference>
<dbReference type="PIRSF" id="PIRSF021290">
    <property type="entry name" value="DUF1273"/>
    <property type="match status" value="1"/>
</dbReference>
<dbReference type="InterPro" id="IPR010697">
    <property type="entry name" value="YspA"/>
</dbReference>
<evidence type="ECO:0000256" key="1">
    <source>
        <dbReference type="HAMAP-Rule" id="MF_01575"/>
    </source>
</evidence>
<dbReference type="Proteomes" id="UP001280629">
    <property type="component" value="Unassembled WGS sequence"/>
</dbReference>
<proteinExistence type="inferred from homology"/>
<comment type="similarity">
    <text evidence="1">Belongs to the UPF0398 family.</text>
</comment>
<reference evidence="2 3" key="1">
    <citation type="submission" date="2023-06" db="EMBL/GenBank/DDBJ databases">
        <title>Sporosarcina sp. nov., isolated from Korean traditional fermented seafood 'Jeotgal'.</title>
        <authorList>
            <person name="Yang A.-I."/>
            <person name="Shin N.-R."/>
        </authorList>
    </citation>
    <scope>NUCLEOTIDE SEQUENCE [LARGE SCALE GENOMIC DNA]</scope>
    <source>
        <strain evidence="2 3">KCTC3840</strain>
    </source>
</reference>
<evidence type="ECO:0000313" key="2">
    <source>
        <dbReference type="EMBL" id="MDW0110241.1"/>
    </source>
</evidence>
<name>A0ABU4FZU1_9BACL</name>
<keyword evidence="3" id="KW-1185">Reference proteome</keyword>
<gene>
    <name evidence="2" type="ORF">QT716_09365</name>
</gene>
<dbReference type="PANTHER" id="PTHR38440:SF1">
    <property type="entry name" value="UPF0398 PROTEIN SPR0331"/>
    <property type="match status" value="1"/>
</dbReference>